<sequence>MACHRFAKVWRLLAGISSSRWYSAEGHLTSSEASSGIPVQLLSGQDDSSLPPRAAAILLDGRRQRFSSLSEMQSFCERVDIDGWVRADFLSTDRMNERQEEEIAAKTLKDVAVLQHLVSFCPTMALRLMLVHLERAMRVPLESDLADAMEVHVLFNTVKAWILNVALPHEDPEAVLNGWGLAEVEARFFAQYKRFWTAVYTAEAEDPHAGRSDAVVAALTRSRNGGGKPTPAERFYSLCPEATQSQQISALEAEDATAGSRHPIAAEIEGPVPTKMKLIGNSLSVYWQARGLAALVGAAFTTTSGRNSAGRFINWLPRRWHGPAMDNASEELSLACRACPEGKDHQHWRWPHTCLGAWYRGPVLELVRDETRRALHQSGGEEAVMRYLQPHDAVIHFRCFPFFNSVYPLAAFSLYKALPPTLAASPKLRFIIIAGPLGEPCTAAAQALIAFLQRSYPQATVLPKFNSIAPEGMLSEDLPNEEAEDEFDFALQVFSPVLFRSPSTFSLWPALARKEDQPVVSAENPVPGVWLWRQANFGPHWHWTQAPLLSEQVVHRNAFVFQEYAAWVRWLETH</sequence>
<dbReference type="AlphaFoldDB" id="A0A1Q9EN68"/>
<name>A0A1Q9EN68_SYMMI</name>
<evidence type="ECO:0000313" key="1">
    <source>
        <dbReference type="EMBL" id="OLQ08879.1"/>
    </source>
</evidence>
<protein>
    <submittedName>
        <fullName evidence="1">Uncharacterized protein</fullName>
    </submittedName>
</protein>
<gene>
    <name evidence="1" type="ORF">AK812_SmicGene7575</name>
</gene>
<dbReference type="OrthoDB" id="410713at2759"/>
<reference evidence="1 2" key="1">
    <citation type="submission" date="2016-02" db="EMBL/GenBank/DDBJ databases">
        <title>Genome analysis of coral dinoflagellate symbionts highlights evolutionary adaptations to a symbiotic lifestyle.</title>
        <authorList>
            <person name="Aranda M."/>
            <person name="Li Y."/>
            <person name="Liew Y.J."/>
            <person name="Baumgarten S."/>
            <person name="Simakov O."/>
            <person name="Wilson M."/>
            <person name="Piel J."/>
            <person name="Ashoor H."/>
            <person name="Bougouffa S."/>
            <person name="Bajic V.B."/>
            <person name="Ryu T."/>
            <person name="Ravasi T."/>
            <person name="Bayer T."/>
            <person name="Micklem G."/>
            <person name="Kim H."/>
            <person name="Bhak J."/>
            <person name="Lajeunesse T.C."/>
            <person name="Voolstra C.R."/>
        </authorList>
    </citation>
    <scope>NUCLEOTIDE SEQUENCE [LARGE SCALE GENOMIC DNA]</scope>
    <source>
        <strain evidence="1 2">CCMP2467</strain>
    </source>
</reference>
<dbReference type="EMBL" id="LSRX01000108">
    <property type="protein sequence ID" value="OLQ08879.1"/>
    <property type="molecule type" value="Genomic_DNA"/>
</dbReference>
<evidence type="ECO:0000313" key="2">
    <source>
        <dbReference type="Proteomes" id="UP000186817"/>
    </source>
</evidence>
<organism evidence="1 2">
    <name type="scientific">Symbiodinium microadriaticum</name>
    <name type="common">Dinoflagellate</name>
    <name type="synonym">Zooxanthella microadriatica</name>
    <dbReference type="NCBI Taxonomy" id="2951"/>
    <lineage>
        <taxon>Eukaryota</taxon>
        <taxon>Sar</taxon>
        <taxon>Alveolata</taxon>
        <taxon>Dinophyceae</taxon>
        <taxon>Suessiales</taxon>
        <taxon>Symbiodiniaceae</taxon>
        <taxon>Symbiodinium</taxon>
    </lineage>
</organism>
<keyword evidence="2" id="KW-1185">Reference proteome</keyword>
<comment type="caution">
    <text evidence="1">The sequence shown here is derived from an EMBL/GenBank/DDBJ whole genome shotgun (WGS) entry which is preliminary data.</text>
</comment>
<dbReference type="Proteomes" id="UP000186817">
    <property type="component" value="Unassembled WGS sequence"/>
</dbReference>
<proteinExistence type="predicted"/>
<accession>A0A1Q9EN68</accession>